<sequence length="41" mass="5049">MNDRNGCQLNRKGNMRKLYKIIMKLCDWKLILMIEVIYYII</sequence>
<geneLocation type="chloroplast" evidence="2"/>
<evidence type="ECO:0000313" key="2">
    <source>
        <dbReference type="EMBL" id="ABP35415.1"/>
    </source>
</evidence>
<feature type="transmembrane region" description="Helical" evidence="1">
    <location>
        <begin position="21"/>
        <end position="40"/>
    </location>
</feature>
<proteinExistence type="predicted"/>
<dbReference type="AlphaFoldDB" id="A4QM77"/>
<accession>A4QM77</accession>
<reference evidence="2" key="1">
    <citation type="submission" date="2007-04" db="EMBL/GenBank/DDBJ databases">
        <authorList>
            <person name="Noh E.W."/>
            <person name="Lee J.S."/>
            <person name="Choi Y.I."/>
            <person name="Han M.S."/>
            <person name="Yi Y.S."/>
            <person name="Han S.U."/>
        </authorList>
    </citation>
    <scope>NUCLEOTIDE SEQUENCE</scope>
</reference>
<keyword evidence="2" id="KW-0934">Plastid</keyword>
<keyword evidence="2" id="KW-0150">Chloroplast</keyword>
<keyword evidence="1" id="KW-0472">Membrane</keyword>
<protein>
    <submittedName>
        <fullName evidence="2">ORF41k</fullName>
    </submittedName>
</protein>
<dbReference type="EMBL" id="AY228468">
    <property type="protein sequence ID" value="ABP35415.1"/>
    <property type="molecule type" value="Genomic_DNA"/>
</dbReference>
<name>A4QM77_PINKO</name>
<organism evidence="2">
    <name type="scientific">Pinus koraiensis</name>
    <name type="common">Korean pine</name>
    <dbReference type="NCBI Taxonomy" id="88728"/>
    <lineage>
        <taxon>Eukaryota</taxon>
        <taxon>Viridiplantae</taxon>
        <taxon>Streptophyta</taxon>
        <taxon>Embryophyta</taxon>
        <taxon>Tracheophyta</taxon>
        <taxon>Spermatophyta</taxon>
        <taxon>Pinopsida</taxon>
        <taxon>Pinidae</taxon>
        <taxon>Conifers I</taxon>
        <taxon>Pinales</taxon>
        <taxon>Pinaceae</taxon>
        <taxon>Pinus</taxon>
        <taxon>Pinus subgen. Strobus</taxon>
    </lineage>
</organism>
<evidence type="ECO:0000256" key="1">
    <source>
        <dbReference type="SAM" id="Phobius"/>
    </source>
</evidence>
<keyword evidence="1" id="KW-1133">Transmembrane helix</keyword>
<keyword evidence="1" id="KW-0812">Transmembrane</keyword>